<reference evidence="2 3" key="1">
    <citation type="submission" date="2018-10" db="EMBL/GenBank/DDBJ databases">
        <title>Draft genome sequence of Bacillus salarius IM0101, isolated from a hypersaline soil in Inner Mongolia, China.</title>
        <authorList>
            <person name="Yamprayoonswat W."/>
            <person name="Boonvisut S."/>
            <person name="Jumpathong W."/>
            <person name="Sittihan S."/>
            <person name="Ruangsuj P."/>
            <person name="Wanthongcharoen S."/>
            <person name="Thongpramul N."/>
            <person name="Pimmason S."/>
            <person name="Yu B."/>
            <person name="Yasawong M."/>
        </authorList>
    </citation>
    <scope>NUCLEOTIDE SEQUENCE [LARGE SCALE GENOMIC DNA]</scope>
    <source>
        <strain evidence="2 3">IM0101</strain>
    </source>
</reference>
<dbReference type="EMBL" id="RBVX01000004">
    <property type="protein sequence ID" value="RSL34183.1"/>
    <property type="molecule type" value="Genomic_DNA"/>
</dbReference>
<organism evidence="2 3">
    <name type="scientific">Salibacterium salarium</name>
    <dbReference type="NCBI Taxonomy" id="284579"/>
    <lineage>
        <taxon>Bacteria</taxon>
        <taxon>Bacillati</taxon>
        <taxon>Bacillota</taxon>
        <taxon>Bacilli</taxon>
        <taxon>Bacillales</taxon>
        <taxon>Bacillaceae</taxon>
    </lineage>
</organism>
<dbReference type="AlphaFoldDB" id="A0A3R9PAS7"/>
<feature type="compositionally biased region" description="Basic and acidic residues" evidence="1">
    <location>
        <begin position="1"/>
        <end position="16"/>
    </location>
</feature>
<accession>A0A3R9PAS7</accession>
<proteinExistence type="predicted"/>
<sequence>MAEQERNENQEYSKLEEENEEENEEELEPEEEEEEKDEEEKDEEEEKKEELDVGKKLFTIGQQISYKGKACSVINEYERSICIEYNNYPFLDEPEDDFPYHREIIRKGEAEEALE</sequence>
<dbReference type="OrthoDB" id="2970295at2"/>
<evidence type="ECO:0000313" key="3">
    <source>
        <dbReference type="Proteomes" id="UP000275076"/>
    </source>
</evidence>
<feature type="compositionally biased region" description="Acidic residues" evidence="1">
    <location>
        <begin position="17"/>
        <end position="47"/>
    </location>
</feature>
<dbReference type="Proteomes" id="UP000275076">
    <property type="component" value="Unassembled WGS sequence"/>
</dbReference>
<name>A0A3R9PAS7_9BACI</name>
<gene>
    <name evidence="2" type="ORF">D7Z54_06355</name>
</gene>
<evidence type="ECO:0000256" key="1">
    <source>
        <dbReference type="SAM" id="MobiDB-lite"/>
    </source>
</evidence>
<feature type="region of interest" description="Disordered" evidence="1">
    <location>
        <begin position="1"/>
        <end position="51"/>
    </location>
</feature>
<protein>
    <submittedName>
        <fullName evidence="2">Uncharacterized protein</fullName>
    </submittedName>
</protein>
<keyword evidence="3" id="KW-1185">Reference proteome</keyword>
<evidence type="ECO:0000313" key="2">
    <source>
        <dbReference type="EMBL" id="RSL34183.1"/>
    </source>
</evidence>
<dbReference type="RefSeq" id="WP_125555007.1">
    <property type="nucleotide sequence ID" value="NZ_RBVX01000004.1"/>
</dbReference>
<comment type="caution">
    <text evidence="2">The sequence shown here is derived from an EMBL/GenBank/DDBJ whole genome shotgun (WGS) entry which is preliminary data.</text>
</comment>